<gene>
    <name evidence="1" type="ORF">Q604_UNBC04096G0001</name>
</gene>
<proteinExistence type="predicted"/>
<comment type="caution">
    <text evidence="1">The sequence shown here is derived from an EMBL/GenBank/DDBJ whole genome shotgun (WGS) entry which is preliminary data.</text>
</comment>
<organism evidence="1">
    <name type="scientific">human gut metagenome</name>
    <dbReference type="NCBI Taxonomy" id="408170"/>
    <lineage>
        <taxon>unclassified sequences</taxon>
        <taxon>metagenomes</taxon>
        <taxon>organismal metagenomes</taxon>
    </lineage>
</organism>
<accession>W1YHC7</accession>
<reference evidence="1" key="1">
    <citation type="submission" date="2013-12" db="EMBL/GenBank/DDBJ databases">
        <title>A Varibaculum cambriense genome reconstructed from a premature infant gut community with otherwise low bacterial novelty that shifts toward anaerobic metabolism during the third week of life.</title>
        <authorList>
            <person name="Brown C.T."/>
            <person name="Sharon I."/>
            <person name="Thomas B.C."/>
            <person name="Castelle C.J."/>
            <person name="Morowitz M.J."/>
            <person name="Banfield J.F."/>
        </authorList>
    </citation>
    <scope>NUCLEOTIDE SEQUENCE</scope>
</reference>
<sequence>REKKSIENALRDSIDIVSSNFRKAKKRKVTSPARGKLPFSLSLVTVDNF</sequence>
<feature type="non-terminal residue" evidence="1">
    <location>
        <position position="1"/>
    </location>
</feature>
<dbReference type="AlphaFoldDB" id="W1YHC7"/>
<dbReference type="EMBL" id="AZMM01004096">
    <property type="protein sequence ID" value="ETJ41948.1"/>
    <property type="molecule type" value="Genomic_DNA"/>
</dbReference>
<evidence type="ECO:0000313" key="1">
    <source>
        <dbReference type="EMBL" id="ETJ41948.1"/>
    </source>
</evidence>
<name>W1YHC7_9ZZZZ</name>
<protein>
    <submittedName>
        <fullName evidence="1">Uncharacterized protein</fullName>
    </submittedName>
</protein>